<dbReference type="SUPFAM" id="SSF52833">
    <property type="entry name" value="Thioredoxin-like"/>
    <property type="match status" value="1"/>
</dbReference>
<protein>
    <submittedName>
        <fullName evidence="2">Uncharacterized protein</fullName>
    </submittedName>
</protein>
<dbReference type="CDD" id="cd02980">
    <property type="entry name" value="TRX_Fd_family"/>
    <property type="match status" value="1"/>
</dbReference>
<dbReference type="Gene3D" id="1.25.40.10">
    <property type="entry name" value="Tetratricopeptide repeat domain"/>
    <property type="match status" value="1"/>
</dbReference>
<evidence type="ECO:0000256" key="1">
    <source>
        <dbReference type="SAM" id="SignalP"/>
    </source>
</evidence>
<gene>
    <name evidence="2" type="ORF">SEMRO_13_G010150.1</name>
</gene>
<dbReference type="InterPro" id="IPR036249">
    <property type="entry name" value="Thioredoxin-like_sf"/>
</dbReference>
<dbReference type="Proteomes" id="UP001153069">
    <property type="component" value="Unassembled WGS sequence"/>
</dbReference>
<dbReference type="InterPro" id="IPR011990">
    <property type="entry name" value="TPR-like_helical_dom_sf"/>
</dbReference>
<evidence type="ECO:0000313" key="2">
    <source>
        <dbReference type="EMBL" id="CAB9497060.1"/>
    </source>
</evidence>
<dbReference type="PROSITE" id="PS51257">
    <property type="entry name" value="PROKAR_LIPOPROTEIN"/>
    <property type="match status" value="1"/>
</dbReference>
<feature type="signal peptide" evidence="1">
    <location>
        <begin position="1"/>
        <end position="22"/>
    </location>
</feature>
<dbReference type="OrthoDB" id="45884at2759"/>
<dbReference type="EMBL" id="CAICTM010000013">
    <property type="protein sequence ID" value="CAB9497060.1"/>
    <property type="molecule type" value="Genomic_DNA"/>
</dbReference>
<dbReference type="PANTHER" id="PTHR47682">
    <property type="entry name" value="TETRATRICOPEPTIDE REPEAT (TPR)-CONTAINING PROTEIN"/>
    <property type="match status" value="1"/>
</dbReference>
<keyword evidence="3" id="KW-1185">Reference proteome</keyword>
<feature type="chain" id="PRO_5040408653" evidence="1">
    <location>
        <begin position="23"/>
        <end position="284"/>
    </location>
</feature>
<dbReference type="SUPFAM" id="SSF48452">
    <property type="entry name" value="TPR-like"/>
    <property type="match status" value="1"/>
</dbReference>
<dbReference type="PANTHER" id="PTHR47682:SF1">
    <property type="entry name" value="TETRATRICOPEPTIDE REPEAT (TPR)-CONTAINING PROTEIN"/>
    <property type="match status" value="1"/>
</dbReference>
<proteinExistence type="predicted"/>
<evidence type="ECO:0000313" key="3">
    <source>
        <dbReference type="Proteomes" id="UP001153069"/>
    </source>
</evidence>
<name>A0A9N8DAR3_9STRA</name>
<reference evidence="2" key="1">
    <citation type="submission" date="2020-06" db="EMBL/GenBank/DDBJ databases">
        <authorList>
            <consortium name="Plant Systems Biology data submission"/>
        </authorList>
    </citation>
    <scope>NUCLEOTIDE SEQUENCE</scope>
    <source>
        <strain evidence="2">D6</strain>
    </source>
</reference>
<organism evidence="2 3">
    <name type="scientific">Seminavis robusta</name>
    <dbReference type="NCBI Taxonomy" id="568900"/>
    <lineage>
        <taxon>Eukaryota</taxon>
        <taxon>Sar</taxon>
        <taxon>Stramenopiles</taxon>
        <taxon>Ochrophyta</taxon>
        <taxon>Bacillariophyta</taxon>
        <taxon>Bacillariophyceae</taxon>
        <taxon>Bacillariophycidae</taxon>
        <taxon>Naviculales</taxon>
        <taxon>Naviculaceae</taxon>
        <taxon>Seminavis</taxon>
    </lineage>
</organism>
<keyword evidence="1" id="KW-0732">Signal</keyword>
<sequence>MTPRYTTVTFLFLCSILSCAHGFSAQPAATSNSVVTWEVCISPACISDGAHETLETLQALAPPGSVVTTGVCCSLCGNGPVVMNPDDKKPKKHRRVKGQDKILKLLLEDQQQQEEGMAIPESLTEGYQLSRQAEDAFLKKDHEQAVTLYEKSIDIAFRSAMDLQGAREKRNDDTINKNGIPVGLLWLVKARRNEASAKMALGDLEGAVLAAQASCNIARNRCAESLQVLAEIYQKEGNAKGELQALNNLFDLPVDEKSITTQVANVRRELGFRKQKLEREVGGA</sequence>
<dbReference type="AlphaFoldDB" id="A0A9N8DAR3"/>
<accession>A0A9N8DAR3</accession>
<comment type="caution">
    <text evidence="2">The sequence shown here is derived from an EMBL/GenBank/DDBJ whole genome shotgun (WGS) entry which is preliminary data.</text>
</comment>